<feature type="transmembrane region" description="Helical" evidence="2">
    <location>
        <begin position="159"/>
        <end position="180"/>
    </location>
</feature>
<dbReference type="Proteomes" id="UP000191160">
    <property type="component" value="Unassembled WGS sequence"/>
</dbReference>
<evidence type="ECO:0000256" key="1">
    <source>
        <dbReference type="SAM" id="MobiDB-lite"/>
    </source>
</evidence>
<keyword evidence="2" id="KW-0812">Transmembrane</keyword>
<feature type="transmembrane region" description="Helical" evidence="2">
    <location>
        <begin position="78"/>
        <end position="104"/>
    </location>
</feature>
<feature type="compositionally biased region" description="Low complexity" evidence="1">
    <location>
        <begin position="237"/>
        <end position="258"/>
    </location>
</feature>
<dbReference type="GO" id="GO:0005886">
    <property type="term" value="C:plasma membrane"/>
    <property type="evidence" value="ECO:0007669"/>
    <property type="project" value="TreeGrafter"/>
</dbReference>
<dbReference type="PANTHER" id="PTHR34980:SF3">
    <property type="entry name" value="BLR8105 PROTEIN"/>
    <property type="match status" value="1"/>
</dbReference>
<gene>
    <name evidence="3" type="ORF">B1202_12690</name>
</gene>
<reference evidence="3 4" key="1">
    <citation type="submission" date="2017-02" db="EMBL/GenBank/DDBJ databases">
        <title>Acinetobacter sp. ANC 4945, whole genome shotgun sequencing project.</title>
        <authorList>
            <person name="Radolfova-Krizova L."/>
            <person name="Al Atrouni A."/>
            <person name="Nemec A."/>
        </authorList>
    </citation>
    <scope>NUCLEOTIDE SEQUENCE [LARGE SCALE GENOMIC DNA]</scope>
    <source>
        <strain evidence="3 4">ANC 4945</strain>
    </source>
</reference>
<keyword evidence="2" id="KW-1133">Transmembrane helix</keyword>
<accession>A0A1T1GTE0</accession>
<evidence type="ECO:0000313" key="4">
    <source>
        <dbReference type="Proteomes" id="UP000191160"/>
    </source>
</evidence>
<feature type="transmembrane region" description="Helical" evidence="2">
    <location>
        <begin position="40"/>
        <end position="66"/>
    </location>
</feature>
<proteinExistence type="predicted"/>
<dbReference type="PANTHER" id="PTHR34980">
    <property type="entry name" value="INNER MEMBRANE PROTEIN-RELATED-RELATED"/>
    <property type="match status" value="1"/>
</dbReference>
<keyword evidence="2" id="KW-0472">Membrane</keyword>
<protein>
    <recommendedName>
        <fullName evidence="5">DUF805 domain-containing protein</fullName>
    </recommendedName>
</protein>
<sequence>MTELTSSELNPFQQDQNIQPQIQKADHPLSPEGRFGRLSYLAWLFIISMIYTCLLGISVALGLFAFFNSAERSIEALFNSFLGLSAIALIVVSIVAMFVAMICITIRRLHDLNKSGWLCLIFLIPLVGTIFSIYVMAAKGTEGENKYGIKRPTEQTEKVIGSLYLILMIVYLLVMIPLMFNMQSMMSNLEQAQLQEQAMMSEGEPEELTDEQLAAYLEQAESESEELAYADGESVGISENADSSAEDAAIAAAEASVE</sequence>
<dbReference type="EMBL" id="MVKX01000008">
    <property type="protein sequence ID" value="OOV80858.1"/>
    <property type="molecule type" value="Genomic_DNA"/>
</dbReference>
<comment type="caution">
    <text evidence="3">The sequence shown here is derived from an EMBL/GenBank/DDBJ whole genome shotgun (WGS) entry which is preliminary data.</text>
</comment>
<organism evidence="3 4">
    <name type="scientific">Acinetobacter amyesii</name>
    <dbReference type="NCBI Taxonomy" id="2942470"/>
    <lineage>
        <taxon>Bacteria</taxon>
        <taxon>Pseudomonadati</taxon>
        <taxon>Pseudomonadota</taxon>
        <taxon>Gammaproteobacteria</taxon>
        <taxon>Moraxellales</taxon>
        <taxon>Moraxellaceae</taxon>
        <taxon>Acinetobacter</taxon>
    </lineage>
</organism>
<evidence type="ECO:0008006" key="5">
    <source>
        <dbReference type="Google" id="ProtNLM"/>
    </source>
</evidence>
<dbReference type="AlphaFoldDB" id="A0A1T1GTE0"/>
<evidence type="ECO:0000256" key="2">
    <source>
        <dbReference type="SAM" id="Phobius"/>
    </source>
</evidence>
<dbReference type="RefSeq" id="WP_078190974.1">
    <property type="nucleotide sequence ID" value="NZ_JAMCOZ010000013.1"/>
</dbReference>
<feature type="transmembrane region" description="Helical" evidence="2">
    <location>
        <begin position="116"/>
        <end position="137"/>
    </location>
</feature>
<keyword evidence="4" id="KW-1185">Reference proteome</keyword>
<dbReference type="InterPro" id="IPR008523">
    <property type="entry name" value="DUF805"/>
</dbReference>
<feature type="region of interest" description="Disordered" evidence="1">
    <location>
        <begin position="219"/>
        <end position="258"/>
    </location>
</feature>
<evidence type="ECO:0000313" key="3">
    <source>
        <dbReference type="EMBL" id="OOV80858.1"/>
    </source>
</evidence>
<name>A0A1T1GTE0_9GAMM</name>
<dbReference type="Pfam" id="PF05656">
    <property type="entry name" value="DUF805"/>
    <property type="match status" value="1"/>
</dbReference>